<accession>A0A7Z9CF55</accession>
<dbReference type="EMBL" id="UYIV01000001">
    <property type="protein sequence ID" value="VDH02934.1"/>
    <property type="molecule type" value="Genomic_DNA"/>
</dbReference>
<reference evidence="1 2" key="1">
    <citation type="submission" date="2018-11" db="EMBL/GenBank/DDBJ databases">
        <authorList>
            <consortium name="Pathogen Informatics"/>
        </authorList>
    </citation>
    <scope>NUCLEOTIDE SEQUENCE [LARGE SCALE GENOMIC DNA]</scope>
    <source>
        <strain evidence="1 2">NCTC12929</strain>
    </source>
</reference>
<dbReference type="AlphaFoldDB" id="A0A7Z9CF55"/>
<evidence type="ECO:0000313" key="1">
    <source>
        <dbReference type="EMBL" id="VDH02934.1"/>
    </source>
</evidence>
<protein>
    <submittedName>
        <fullName evidence="1">Uncharacterized protein</fullName>
    </submittedName>
</protein>
<sequence length="357" mass="41777">MKALIFLVFGLLSYFFSGQTYPTLDNDKLLLYYQTIHSAEKHIIQNEMREALSQYKTAFKMNAKPPAKDIYNSMYVAIELKDKDFANKQYEVMRCFQYPFEEDFLAKNKGIIAPKNKKCKNKLNTALIVKLDSLFELDQKYRLLSKGDYKKVQKEMTLGDSIASTRLLELIEKYGFPTEYEIGLAGIRPKFLHKFYFIIWHQSAGNAYSPQRVNFSPYLQKALNEGKIIPEYATFLMDLNNGTNFFITDAHDLRSKTNHVVLGEKVEYLECCYINKFYYPENRSPEQNEKIIQNFARINARRTKIGLSILDEMVQKGIHRAKNPNTPFLFPDARVRVQVITNEEAEKQFLIQYMKVK</sequence>
<proteinExistence type="predicted"/>
<name>A0A7Z9CF55_9FLAO</name>
<gene>
    <name evidence="1" type="ORF">NCTC12929_00325</name>
</gene>
<organism evidence="1 2">
    <name type="scientific">Bergeyella zoohelcum</name>
    <dbReference type="NCBI Taxonomy" id="1015"/>
    <lineage>
        <taxon>Bacteria</taxon>
        <taxon>Pseudomonadati</taxon>
        <taxon>Bacteroidota</taxon>
        <taxon>Flavobacteriia</taxon>
        <taxon>Flavobacteriales</taxon>
        <taxon>Weeksellaceae</taxon>
        <taxon>Bergeyella</taxon>
    </lineage>
</organism>
<dbReference type="Proteomes" id="UP000270205">
    <property type="component" value="Unassembled WGS sequence"/>
</dbReference>
<evidence type="ECO:0000313" key="2">
    <source>
        <dbReference type="Proteomes" id="UP000270205"/>
    </source>
</evidence>
<dbReference type="RefSeq" id="WP_125150552.1">
    <property type="nucleotide sequence ID" value="NZ_UYIV01000001.1"/>
</dbReference>
<comment type="caution">
    <text evidence="1">The sequence shown here is derived from an EMBL/GenBank/DDBJ whole genome shotgun (WGS) entry which is preliminary data.</text>
</comment>